<dbReference type="Proteomes" id="UP000324222">
    <property type="component" value="Unassembled WGS sequence"/>
</dbReference>
<proteinExistence type="predicted"/>
<protein>
    <submittedName>
        <fullName evidence="1">Uncharacterized protein</fullName>
    </submittedName>
</protein>
<accession>A0A5B7E1X4</accession>
<reference evidence="1 2" key="1">
    <citation type="submission" date="2019-05" db="EMBL/GenBank/DDBJ databases">
        <title>Another draft genome of Portunus trituberculatus and its Hox gene families provides insights of decapod evolution.</title>
        <authorList>
            <person name="Jeong J.-H."/>
            <person name="Song I."/>
            <person name="Kim S."/>
            <person name="Choi T."/>
            <person name="Kim D."/>
            <person name="Ryu S."/>
            <person name="Kim W."/>
        </authorList>
    </citation>
    <scope>NUCLEOTIDE SEQUENCE [LARGE SCALE GENOMIC DNA]</scope>
    <source>
        <tissue evidence="1">Muscle</tissue>
    </source>
</reference>
<gene>
    <name evidence="1" type="ORF">E2C01_020516</name>
</gene>
<dbReference type="AlphaFoldDB" id="A0A5B7E1X4"/>
<dbReference type="EMBL" id="VSRR010001731">
    <property type="protein sequence ID" value="MPC27347.1"/>
    <property type="molecule type" value="Genomic_DNA"/>
</dbReference>
<name>A0A5B7E1X4_PORTR</name>
<sequence length="208" mass="21714">MYVKGKEQIAFLDKVSKMLPVLRVSVVQAGTRGVTPVAAAVVSSSWFVLVETVVSLQAREQVIGGVTGLGAQVHGAHQVWPTGGVADGIVATMPDRAVVGGNVAVMPHRSVDVGLPAEVSDRGVVGGNVAVMPHRGVDFGLSAEVPDRGVVERGVAAKSPRMHRSVTHTAVRSPLAVKTGALVIRPFIVKPSSVMVTGVCLRCHQCRH</sequence>
<evidence type="ECO:0000313" key="1">
    <source>
        <dbReference type="EMBL" id="MPC27347.1"/>
    </source>
</evidence>
<evidence type="ECO:0000313" key="2">
    <source>
        <dbReference type="Proteomes" id="UP000324222"/>
    </source>
</evidence>
<keyword evidence="2" id="KW-1185">Reference proteome</keyword>
<comment type="caution">
    <text evidence="1">The sequence shown here is derived from an EMBL/GenBank/DDBJ whole genome shotgun (WGS) entry which is preliminary data.</text>
</comment>
<organism evidence="1 2">
    <name type="scientific">Portunus trituberculatus</name>
    <name type="common">Swimming crab</name>
    <name type="synonym">Neptunus trituberculatus</name>
    <dbReference type="NCBI Taxonomy" id="210409"/>
    <lineage>
        <taxon>Eukaryota</taxon>
        <taxon>Metazoa</taxon>
        <taxon>Ecdysozoa</taxon>
        <taxon>Arthropoda</taxon>
        <taxon>Crustacea</taxon>
        <taxon>Multicrustacea</taxon>
        <taxon>Malacostraca</taxon>
        <taxon>Eumalacostraca</taxon>
        <taxon>Eucarida</taxon>
        <taxon>Decapoda</taxon>
        <taxon>Pleocyemata</taxon>
        <taxon>Brachyura</taxon>
        <taxon>Eubrachyura</taxon>
        <taxon>Portunoidea</taxon>
        <taxon>Portunidae</taxon>
        <taxon>Portuninae</taxon>
        <taxon>Portunus</taxon>
    </lineage>
</organism>